<evidence type="ECO:0000313" key="2">
    <source>
        <dbReference type="Proteomes" id="UP000290572"/>
    </source>
</evidence>
<name>A0A498LET3_LABRO</name>
<evidence type="ECO:0000313" key="1">
    <source>
        <dbReference type="EMBL" id="RXN05084.1"/>
    </source>
</evidence>
<dbReference type="STRING" id="84645.A0A498LET3"/>
<dbReference type="Proteomes" id="UP000290572">
    <property type="component" value="Unassembled WGS sequence"/>
</dbReference>
<sequence length="773" mass="83840">MQVRLSAWRSGLNTLLVELLPWALLVNRSRWDLWMFEAESIIVQIPAGKTIVPPNFKDAFQIGIYWPHTNTVHKSPAVRLVHEVSSPRWTEGGGADVLLLDEEGYIHTDITLGTQPGKLKPCLVPESSSFTLGPAGAAGDQVCCAVPCWDVLRDGQTAEDVQLSSKQLLLSLEGAVAQWSPPAPVRTDFPRQSVPVPVEPDADWPPLVLTCQEHLGVTYLTASSFPECRQKETLPTLQLRIITDTPTCPTGTPTSHMGTPTAAGWTDAIDLSSPGTQVVFLPGFGCLYIDVLHQSGTITLTLAPESSAGDVVAHHRPSDQMLSFRILLNEASVALCDDITSPSSSVELLRLTVTKLLLRLPPDEPSIDGTDGPPVHTVQIHCGGLQVDNQLYERASFHFPVIVCQEPQGEPDLAPTPQQLQEFCDACFLSLTVTVSADGRLDRLAFRVRPARVYLEDTFIYYMKTLFHTYIPECGTGGRSRGGGAEPAVPREVLESTCALVTPVRLQKLSIEPVHLLVSIHASLKLYIASDHTPLSFSLFERGPICTTPRQLVHTLAMHYAAGALFRAGWVVGSLEILGSPASLVRSIGNGVSDFFRLPYEGLTRGPGAFISGVSRGTNSFIKHISKGTLTSITNLATSLARNMDRLSLDDEHYMRQEEWRRQLPETLGDGLRQGLSRLGAIAGIVDQPMQTFTRTLELPNSASSAARGVISGVGKGIVGVFTKPIGGAAELVSQTGYGLLHGAGLWQLPKQLHLPTDTRSADASNSHVKYVW</sequence>
<keyword evidence="2" id="KW-1185">Reference proteome</keyword>
<reference evidence="1 2" key="1">
    <citation type="submission" date="2018-03" db="EMBL/GenBank/DDBJ databases">
        <title>Draft genome sequence of Rohu Carp (Labeo rohita).</title>
        <authorList>
            <person name="Das P."/>
            <person name="Kushwaha B."/>
            <person name="Joshi C.G."/>
            <person name="Kumar D."/>
            <person name="Nagpure N.S."/>
            <person name="Sahoo L."/>
            <person name="Das S.P."/>
            <person name="Bit A."/>
            <person name="Patnaik S."/>
            <person name="Meher P.K."/>
            <person name="Jayasankar P."/>
            <person name="Koringa P.G."/>
            <person name="Patel N.V."/>
            <person name="Hinsu A.T."/>
            <person name="Kumar R."/>
            <person name="Pandey M."/>
            <person name="Agarwal S."/>
            <person name="Srivastava S."/>
            <person name="Singh M."/>
            <person name="Iquebal M.A."/>
            <person name="Jaiswal S."/>
            <person name="Angadi U.B."/>
            <person name="Kumar N."/>
            <person name="Raza M."/>
            <person name="Shah T.M."/>
            <person name="Rai A."/>
            <person name="Jena J.K."/>
        </authorList>
    </citation>
    <scope>NUCLEOTIDE SEQUENCE [LARGE SCALE GENOMIC DNA]</scope>
    <source>
        <strain evidence="1">DASCIFA01</strain>
        <tissue evidence="1">Testis</tissue>
    </source>
</reference>
<proteinExistence type="predicted"/>
<dbReference type="EMBL" id="QBIY01013421">
    <property type="protein sequence ID" value="RXN05084.1"/>
    <property type="molecule type" value="Genomic_DNA"/>
</dbReference>
<dbReference type="InterPro" id="IPR039782">
    <property type="entry name" value="VPS13B"/>
</dbReference>
<gene>
    <name evidence="1" type="ORF">ROHU_035649</name>
</gene>
<organism evidence="1 2">
    <name type="scientific">Labeo rohita</name>
    <name type="common">Indian major carp</name>
    <name type="synonym">Cyprinus rohita</name>
    <dbReference type="NCBI Taxonomy" id="84645"/>
    <lineage>
        <taxon>Eukaryota</taxon>
        <taxon>Metazoa</taxon>
        <taxon>Chordata</taxon>
        <taxon>Craniata</taxon>
        <taxon>Vertebrata</taxon>
        <taxon>Euteleostomi</taxon>
        <taxon>Actinopterygii</taxon>
        <taxon>Neopterygii</taxon>
        <taxon>Teleostei</taxon>
        <taxon>Ostariophysi</taxon>
        <taxon>Cypriniformes</taxon>
        <taxon>Cyprinidae</taxon>
        <taxon>Labeoninae</taxon>
        <taxon>Labeonini</taxon>
        <taxon>Labeo</taxon>
    </lineage>
</organism>
<dbReference type="PANTHER" id="PTHR12517">
    <property type="entry name" value="VACUOLAR PROTEIN SORTING-ASSOCIATED PROTEIN 13B"/>
    <property type="match status" value="1"/>
</dbReference>
<comment type="caution">
    <text evidence="1">The sequence shown here is derived from an EMBL/GenBank/DDBJ whole genome shotgun (WGS) entry which is preliminary data.</text>
</comment>
<dbReference type="AlphaFoldDB" id="A0A498LET3"/>
<protein>
    <submittedName>
        <fullName evidence="1">Vacuolar sorting-associated 13B</fullName>
    </submittedName>
</protein>
<dbReference type="PANTHER" id="PTHR12517:SF0">
    <property type="entry name" value="INTERMEMBRANE LIPID TRANSFER PROTEIN VPS13B"/>
    <property type="match status" value="1"/>
</dbReference>
<accession>A0A498LET3</accession>